<protein>
    <submittedName>
        <fullName evidence="2">Gibberellin A4 carboxyl methyltransferase</fullName>
        <ecNumber evidence="2">2.1.1.276</ecNumber>
    </submittedName>
</protein>
<keyword evidence="2" id="KW-0808">Transferase</keyword>
<name>A0ABD1GIP2_SALDI</name>
<dbReference type="GO" id="GO:0032259">
    <property type="term" value="P:methylation"/>
    <property type="evidence" value="ECO:0007669"/>
    <property type="project" value="UniProtKB-KW"/>
</dbReference>
<dbReference type="InterPro" id="IPR029063">
    <property type="entry name" value="SAM-dependent_MTases_sf"/>
</dbReference>
<keyword evidence="2" id="KW-0489">Methyltransferase</keyword>
<dbReference type="AlphaFoldDB" id="A0ABD1GIP2"/>
<dbReference type="GO" id="GO:0102118">
    <property type="term" value="F:gibberellin A4 carboxyl methyltransferase activity"/>
    <property type="evidence" value="ECO:0007669"/>
    <property type="project" value="UniProtKB-EC"/>
</dbReference>
<dbReference type="SUPFAM" id="SSF53335">
    <property type="entry name" value="S-adenosyl-L-methionine-dependent methyltransferases"/>
    <property type="match status" value="1"/>
</dbReference>
<accession>A0ABD1GIP2</accession>
<organism evidence="2 3">
    <name type="scientific">Salvia divinorum</name>
    <name type="common">Maria pastora</name>
    <name type="synonym">Diviner's sage</name>
    <dbReference type="NCBI Taxonomy" id="28513"/>
    <lineage>
        <taxon>Eukaryota</taxon>
        <taxon>Viridiplantae</taxon>
        <taxon>Streptophyta</taxon>
        <taxon>Embryophyta</taxon>
        <taxon>Tracheophyta</taxon>
        <taxon>Spermatophyta</taxon>
        <taxon>Magnoliopsida</taxon>
        <taxon>eudicotyledons</taxon>
        <taxon>Gunneridae</taxon>
        <taxon>Pentapetalae</taxon>
        <taxon>asterids</taxon>
        <taxon>lamiids</taxon>
        <taxon>Lamiales</taxon>
        <taxon>Lamiaceae</taxon>
        <taxon>Nepetoideae</taxon>
        <taxon>Mentheae</taxon>
        <taxon>Salviinae</taxon>
        <taxon>Salvia</taxon>
        <taxon>Salvia subgen. Calosphace</taxon>
    </lineage>
</organism>
<dbReference type="Gene3D" id="3.40.50.150">
    <property type="entry name" value="Vaccinia Virus protein VP39"/>
    <property type="match status" value="1"/>
</dbReference>
<dbReference type="PANTHER" id="PTHR31009">
    <property type="entry name" value="S-ADENOSYL-L-METHIONINE:CARBOXYL METHYLTRANSFERASE FAMILY PROTEIN"/>
    <property type="match status" value="1"/>
</dbReference>
<evidence type="ECO:0000256" key="1">
    <source>
        <dbReference type="ARBA" id="ARBA00007967"/>
    </source>
</evidence>
<reference evidence="2 3" key="1">
    <citation type="submission" date="2024-06" db="EMBL/GenBank/DDBJ databases">
        <title>A chromosome level genome sequence of Diviner's sage (Salvia divinorum).</title>
        <authorList>
            <person name="Ford S.A."/>
            <person name="Ro D.-K."/>
            <person name="Ness R.W."/>
            <person name="Phillips M.A."/>
        </authorList>
    </citation>
    <scope>NUCLEOTIDE SEQUENCE [LARGE SCALE GENOMIC DNA]</scope>
    <source>
        <strain evidence="2">SAF-2024a</strain>
        <tissue evidence="2">Leaf</tissue>
    </source>
</reference>
<dbReference type="InterPro" id="IPR005299">
    <property type="entry name" value="MeTrfase_7"/>
</dbReference>
<comment type="caution">
    <text evidence="2">The sequence shown here is derived from an EMBL/GenBank/DDBJ whole genome shotgun (WGS) entry which is preliminary data.</text>
</comment>
<dbReference type="EC" id="2.1.1.276" evidence="2"/>
<proteinExistence type="inferred from homology"/>
<keyword evidence="3" id="KW-1185">Reference proteome</keyword>
<evidence type="ECO:0000313" key="2">
    <source>
        <dbReference type="EMBL" id="KAL1543979.1"/>
    </source>
</evidence>
<dbReference type="Proteomes" id="UP001567538">
    <property type="component" value="Unassembled WGS sequence"/>
</dbReference>
<comment type="similarity">
    <text evidence="1">Belongs to the methyltransferase superfamily. Type-7 methyltransferase family.</text>
</comment>
<evidence type="ECO:0000313" key="3">
    <source>
        <dbReference type="Proteomes" id="UP001567538"/>
    </source>
</evidence>
<dbReference type="EMBL" id="JBEAFC010000008">
    <property type="protein sequence ID" value="KAL1543979.1"/>
    <property type="molecule type" value="Genomic_DNA"/>
</dbReference>
<sequence>MEMFLRCRAEEIAAGGLILITMAVVLDTHNQHRVAVLLTFIESILVDMVKEGVLSQERVDSFNIPVVLPRIEDIRRLVEKNGCFEIVKMEMVEAESATDGETETAVMHLRAGLEGTLTNHFGNEIVEQVFVRAMQHQQKLHFSRTNTSTTAVFAVLKRN</sequence>
<dbReference type="Pfam" id="PF03492">
    <property type="entry name" value="Methyltransf_7"/>
    <property type="match status" value="1"/>
</dbReference>
<gene>
    <name evidence="2" type="ORF">AAHA92_20888</name>
</gene>